<evidence type="ECO:0000313" key="2">
    <source>
        <dbReference type="EMBL" id="GGL51737.1"/>
    </source>
</evidence>
<organism evidence="2 3">
    <name type="scientific">Sporolactobacillus putidus</name>
    <dbReference type="NCBI Taxonomy" id="492735"/>
    <lineage>
        <taxon>Bacteria</taxon>
        <taxon>Bacillati</taxon>
        <taxon>Bacillota</taxon>
        <taxon>Bacilli</taxon>
        <taxon>Bacillales</taxon>
        <taxon>Sporolactobacillaceae</taxon>
        <taxon>Sporolactobacillus</taxon>
    </lineage>
</organism>
<reference evidence="2" key="2">
    <citation type="submission" date="2020-09" db="EMBL/GenBank/DDBJ databases">
        <authorList>
            <person name="Sun Q."/>
            <person name="Ohkuma M."/>
        </authorList>
    </citation>
    <scope>NUCLEOTIDE SEQUENCE</scope>
    <source>
        <strain evidence="2">JCM 15325</strain>
    </source>
</reference>
<proteinExistence type="predicted"/>
<comment type="caution">
    <text evidence="2">The sequence shown here is derived from an EMBL/GenBank/DDBJ whole genome shotgun (WGS) entry which is preliminary data.</text>
</comment>
<reference evidence="2" key="1">
    <citation type="journal article" date="2014" name="Int. J. Syst. Evol. Microbiol.">
        <title>Complete genome sequence of Corynebacterium casei LMG S-19264T (=DSM 44701T), isolated from a smear-ripened cheese.</title>
        <authorList>
            <consortium name="US DOE Joint Genome Institute (JGI-PGF)"/>
            <person name="Walter F."/>
            <person name="Albersmeier A."/>
            <person name="Kalinowski J."/>
            <person name="Ruckert C."/>
        </authorList>
    </citation>
    <scope>NUCLEOTIDE SEQUENCE</scope>
    <source>
        <strain evidence="2">JCM 15325</strain>
    </source>
</reference>
<keyword evidence="3" id="KW-1185">Reference proteome</keyword>
<evidence type="ECO:0000256" key="1">
    <source>
        <dbReference type="SAM" id="MobiDB-lite"/>
    </source>
</evidence>
<name>A0A917W1L5_9BACL</name>
<accession>A0A917W1L5</accession>
<feature type="region of interest" description="Disordered" evidence="1">
    <location>
        <begin position="1"/>
        <end position="20"/>
    </location>
</feature>
<gene>
    <name evidence="2" type="ORF">GCM10007968_14850</name>
</gene>
<dbReference type="AlphaFoldDB" id="A0A917W1L5"/>
<sequence>MLERKKRVKKKTSGSEFDGLLRQAREKYPYDPQRQVEFFRSEQTSTKYELVGLLKVTEMNLAEKYKTFEVSSENMDCIFRSLVDLTSHLKEDLPDGVYEYTLNNLKGITDSILKQYADINAVTWSPKTLFPASALPEANLLL</sequence>
<dbReference type="RefSeq" id="WP_188802459.1">
    <property type="nucleotide sequence ID" value="NZ_BMOK01000005.1"/>
</dbReference>
<evidence type="ECO:0000313" key="3">
    <source>
        <dbReference type="Proteomes" id="UP000654670"/>
    </source>
</evidence>
<protein>
    <submittedName>
        <fullName evidence="2">Uncharacterized protein</fullName>
    </submittedName>
</protein>
<dbReference type="EMBL" id="BMOK01000005">
    <property type="protein sequence ID" value="GGL51737.1"/>
    <property type="molecule type" value="Genomic_DNA"/>
</dbReference>
<feature type="compositionally biased region" description="Basic residues" evidence="1">
    <location>
        <begin position="1"/>
        <end position="12"/>
    </location>
</feature>
<dbReference type="Proteomes" id="UP000654670">
    <property type="component" value="Unassembled WGS sequence"/>
</dbReference>